<feature type="transmembrane region" description="Helical" evidence="1">
    <location>
        <begin position="109"/>
        <end position="130"/>
    </location>
</feature>
<name>A0A9W6YFT8_9STRA</name>
<dbReference type="AlphaFoldDB" id="A0A9W6YFT8"/>
<feature type="transmembrane region" description="Helical" evidence="1">
    <location>
        <begin position="250"/>
        <end position="271"/>
    </location>
</feature>
<dbReference type="EMBL" id="BSXT01006680">
    <property type="protein sequence ID" value="GMF62809.1"/>
    <property type="molecule type" value="Genomic_DNA"/>
</dbReference>
<organism evidence="2 3">
    <name type="scientific">Phytophthora fragariaefolia</name>
    <dbReference type="NCBI Taxonomy" id="1490495"/>
    <lineage>
        <taxon>Eukaryota</taxon>
        <taxon>Sar</taxon>
        <taxon>Stramenopiles</taxon>
        <taxon>Oomycota</taxon>
        <taxon>Peronosporomycetes</taxon>
        <taxon>Peronosporales</taxon>
        <taxon>Peronosporaceae</taxon>
        <taxon>Phytophthora</taxon>
    </lineage>
</organism>
<evidence type="ECO:0000313" key="2">
    <source>
        <dbReference type="EMBL" id="GMF62809.1"/>
    </source>
</evidence>
<reference evidence="2" key="1">
    <citation type="submission" date="2023-04" db="EMBL/GenBank/DDBJ databases">
        <title>Phytophthora fragariaefolia NBRC 109709.</title>
        <authorList>
            <person name="Ichikawa N."/>
            <person name="Sato H."/>
            <person name="Tonouchi N."/>
        </authorList>
    </citation>
    <scope>NUCLEOTIDE SEQUENCE</scope>
    <source>
        <strain evidence="2">NBRC 109709</strain>
    </source>
</reference>
<evidence type="ECO:0000313" key="3">
    <source>
        <dbReference type="Proteomes" id="UP001165121"/>
    </source>
</evidence>
<protein>
    <submittedName>
        <fullName evidence="2">Unnamed protein product</fullName>
    </submittedName>
</protein>
<evidence type="ECO:0000256" key="1">
    <source>
        <dbReference type="SAM" id="Phobius"/>
    </source>
</evidence>
<dbReference type="Proteomes" id="UP001165121">
    <property type="component" value="Unassembled WGS sequence"/>
</dbReference>
<proteinExistence type="predicted"/>
<comment type="caution">
    <text evidence="2">The sequence shown here is derived from an EMBL/GenBank/DDBJ whole genome shotgun (WGS) entry which is preliminary data.</text>
</comment>
<gene>
    <name evidence="2" type="ORF">Pfra01_002738300</name>
</gene>
<feature type="transmembrane region" description="Helical" evidence="1">
    <location>
        <begin position="158"/>
        <end position="178"/>
    </location>
</feature>
<accession>A0A9W6YFT8</accession>
<keyword evidence="1" id="KW-0472">Membrane</keyword>
<sequence>MVALTYPYQGLPEFEIYDFVGITSDSYLELRSSFKDPLTQPVKHLLTARQRGLYDGNDQSNIRNMYSLMEASDAKKAANSLGMEGRSSDFGFLGLGARSSLPLWNANHIFYGSIILALRGVLVVVSWYLNSFWTLFEFAMSNAAIISKTDIIRVHRELVHADVLVVYLSLVGLLSAAIRERIDPSLAIFLFEIIHENRLSLIRVSPAIRKEVVTYSDKLFILGDSYVSPVVDAMSPLDYWTAFQIPKKDATFLAASFFPKITLLGTIALYATLRKIYRYYNPDDIRQRSSQSAEQSANEKTALSLKGSLTNFEISTGAELQTRFGIISDYKNYVYFKGMEFASADGVYCSGYVIINGKFLIKSKALL</sequence>
<keyword evidence="1" id="KW-0812">Transmembrane</keyword>
<keyword evidence="1" id="KW-1133">Transmembrane helix</keyword>
<keyword evidence="3" id="KW-1185">Reference proteome</keyword>